<proteinExistence type="predicted"/>
<name>A0A8S4SLQ3_9NEOP</name>
<sequence>MQPFHQYSLMTLSRLTIVSKPNLQTIDFFMGIIDAPTEWPFCKTTPVNRATPHMACKEHVVKTAAQCPSTLGVGVKLHIPGFTPATTPFSPEQSDAVWQQK</sequence>
<dbReference type="Proteomes" id="UP000838756">
    <property type="component" value="Unassembled WGS sequence"/>
</dbReference>
<evidence type="ECO:0000313" key="2">
    <source>
        <dbReference type="Proteomes" id="UP000838756"/>
    </source>
</evidence>
<organism evidence="1 2">
    <name type="scientific">Pararge aegeria aegeria</name>
    <dbReference type="NCBI Taxonomy" id="348720"/>
    <lineage>
        <taxon>Eukaryota</taxon>
        <taxon>Metazoa</taxon>
        <taxon>Ecdysozoa</taxon>
        <taxon>Arthropoda</taxon>
        <taxon>Hexapoda</taxon>
        <taxon>Insecta</taxon>
        <taxon>Pterygota</taxon>
        <taxon>Neoptera</taxon>
        <taxon>Endopterygota</taxon>
        <taxon>Lepidoptera</taxon>
        <taxon>Glossata</taxon>
        <taxon>Ditrysia</taxon>
        <taxon>Papilionoidea</taxon>
        <taxon>Nymphalidae</taxon>
        <taxon>Satyrinae</taxon>
        <taxon>Satyrini</taxon>
        <taxon>Parargina</taxon>
        <taxon>Pararge</taxon>
    </lineage>
</organism>
<gene>
    <name evidence="1" type="primary">jg5053</name>
    <name evidence="1" type="ORF">PAEG_LOCUS24739</name>
</gene>
<protein>
    <submittedName>
        <fullName evidence="1">Jg5053 protein</fullName>
    </submittedName>
</protein>
<reference evidence="1" key="1">
    <citation type="submission" date="2022-03" db="EMBL/GenBank/DDBJ databases">
        <authorList>
            <person name="Lindestad O."/>
        </authorList>
    </citation>
    <scope>NUCLEOTIDE SEQUENCE</scope>
</reference>
<accession>A0A8S4SLQ3</accession>
<dbReference type="EMBL" id="CAKXAJ010026267">
    <property type="protein sequence ID" value="CAH2264990.1"/>
    <property type="molecule type" value="Genomic_DNA"/>
</dbReference>
<keyword evidence="2" id="KW-1185">Reference proteome</keyword>
<evidence type="ECO:0000313" key="1">
    <source>
        <dbReference type="EMBL" id="CAH2264990.1"/>
    </source>
</evidence>
<comment type="caution">
    <text evidence="1">The sequence shown here is derived from an EMBL/GenBank/DDBJ whole genome shotgun (WGS) entry which is preliminary data.</text>
</comment>
<dbReference type="AlphaFoldDB" id="A0A8S4SLQ3"/>